<evidence type="ECO:0000256" key="1">
    <source>
        <dbReference type="SAM" id="Phobius"/>
    </source>
</evidence>
<organism evidence="2 3">
    <name type="scientific">Clostridium botulinum</name>
    <dbReference type="NCBI Taxonomy" id="1491"/>
    <lineage>
        <taxon>Bacteria</taxon>
        <taxon>Bacillati</taxon>
        <taxon>Bacillota</taxon>
        <taxon>Clostridia</taxon>
        <taxon>Eubacteriales</taxon>
        <taxon>Clostridiaceae</taxon>
        <taxon>Clostridium</taxon>
    </lineage>
</organism>
<comment type="caution">
    <text evidence="2">The sequence shown here is derived from an EMBL/GenBank/DDBJ whole genome shotgun (WGS) entry which is preliminary data.</text>
</comment>
<dbReference type="EMBL" id="SWVK01000023">
    <property type="protein sequence ID" value="NFN36429.1"/>
    <property type="molecule type" value="Genomic_DNA"/>
</dbReference>
<evidence type="ECO:0000313" key="2">
    <source>
        <dbReference type="EMBL" id="NFN36429.1"/>
    </source>
</evidence>
<reference evidence="2 3" key="1">
    <citation type="submission" date="2019-04" db="EMBL/GenBank/DDBJ databases">
        <title>Genome sequencing of Clostridium botulinum Groups I-IV and Clostridium butyricum.</title>
        <authorList>
            <person name="Brunt J."/>
            <person name="Van Vliet A.H.M."/>
            <person name="Stringer S.C."/>
            <person name="Carter A.T."/>
            <person name="Peck M.W."/>
        </authorList>
    </citation>
    <scope>NUCLEOTIDE SEQUENCE [LARGE SCALE GENOMIC DNA]</scope>
    <source>
        <strain evidence="2 3">CB-K-33E</strain>
    </source>
</reference>
<accession>A0A846JTZ9</accession>
<evidence type="ECO:0000313" key="3">
    <source>
        <dbReference type="Proteomes" id="UP000473681"/>
    </source>
</evidence>
<gene>
    <name evidence="2" type="ORF">FDB51_15195</name>
</gene>
<proteinExistence type="predicted"/>
<sequence>MEKMNCNSFNRSELDIIDKYSKKENKLFFYLMCSFLLNIFMNTILDDSILSNIILVVLSVLLAINFIYYIYFIVRKQRSIISEIKNNRRDEIKI</sequence>
<keyword evidence="1" id="KW-1133">Transmembrane helix</keyword>
<dbReference type="Proteomes" id="UP000473681">
    <property type="component" value="Unassembled WGS sequence"/>
</dbReference>
<protein>
    <submittedName>
        <fullName evidence="2">Uncharacterized protein</fullName>
    </submittedName>
</protein>
<keyword evidence="1" id="KW-0472">Membrane</keyword>
<name>A0A846JTZ9_CLOBO</name>
<feature type="transmembrane region" description="Helical" evidence="1">
    <location>
        <begin position="51"/>
        <end position="74"/>
    </location>
</feature>
<dbReference type="AlphaFoldDB" id="A0A846JTZ9"/>
<keyword evidence="1" id="KW-0812">Transmembrane</keyword>
<feature type="transmembrane region" description="Helical" evidence="1">
    <location>
        <begin position="27"/>
        <end position="45"/>
    </location>
</feature>